<accession>A0A2I0CSG4</accession>
<reference evidence="2" key="2">
    <citation type="submission" date="2017-12" db="EMBL/GenBank/DDBJ databases">
        <authorList>
            <person name="Hurst M.R.H."/>
        </authorList>
    </citation>
    <scope>NUCLEOTIDE SEQUENCE [LARGE SCALE GENOMIC DNA]</scope>
    <source>
        <strain evidence="2">ZYSR67-Z</strain>
    </source>
</reference>
<sequence length="80" mass="9298">MSDYQISLYAQDVLLTCMPVSARHYPTLLALLRQRFSEQQGFTLQVQRRHEVRRLIEQGPAGIRLLGVDYHLETVTDEQP</sequence>
<dbReference type="RefSeq" id="WP_093985021.1">
    <property type="nucleotide sequence ID" value="NZ_BMDE01000004.1"/>
</dbReference>
<proteinExistence type="predicted"/>
<reference evidence="1" key="1">
    <citation type="journal article" date="2014" name="Int. J. Syst. Evol. Microbiol.">
        <title>Complete genome of a new Firmicutes species belonging to the dominant human colonic microbiota ('Ruminococcus bicirculans') reveals two chromosomes and a selective capacity to utilize plant glucans.</title>
        <authorList>
            <consortium name="NISC Comparative Sequencing Program"/>
            <person name="Wegmann U."/>
            <person name="Louis P."/>
            <person name="Goesmann A."/>
            <person name="Henrissat B."/>
            <person name="Duncan S.H."/>
            <person name="Flint H.J."/>
        </authorList>
    </citation>
    <scope>NUCLEOTIDE SEQUENCE</scope>
    <source>
        <strain evidence="1">CCM 8778</strain>
    </source>
</reference>
<evidence type="ECO:0000313" key="2">
    <source>
        <dbReference type="EMBL" id="PKF72074.1"/>
    </source>
</evidence>
<protein>
    <submittedName>
        <fullName evidence="2">Uncharacterized protein</fullName>
    </submittedName>
</protein>
<evidence type="ECO:0000313" key="1">
    <source>
        <dbReference type="EMBL" id="GGH92672.1"/>
    </source>
</evidence>
<reference evidence="4" key="4">
    <citation type="journal article" date="2019" name="Int. J. Syst. Evol. Microbiol.">
        <title>The Global Catalogue of Microorganisms (GCM) 10K type strain sequencing project: providing services to taxonomists for standard genome sequencing and annotation.</title>
        <authorList>
            <consortium name="The Broad Institute Genomics Platform"/>
            <consortium name="The Broad Institute Genome Sequencing Center for Infectious Disease"/>
            <person name="Wu L."/>
            <person name="Ma J."/>
        </authorList>
    </citation>
    <scope>NUCLEOTIDE SEQUENCE [LARGE SCALE GENOMIC DNA]</scope>
    <source>
        <strain evidence="4">CCM 8778</strain>
    </source>
</reference>
<evidence type="ECO:0000313" key="4">
    <source>
        <dbReference type="Proteomes" id="UP000655550"/>
    </source>
</evidence>
<dbReference type="Proteomes" id="UP000242861">
    <property type="component" value="Unassembled WGS sequence"/>
</dbReference>
<comment type="caution">
    <text evidence="2">The sequence shown here is derived from an EMBL/GenBank/DDBJ whole genome shotgun (WGS) entry which is preliminary data.</text>
</comment>
<reference evidence="1" key="5">
    <citation type="submission" date="2024-05" db="EMBL/GenBank/DDBJ databases">
        <authorList>
            <person name="Sun Q."/>
            <person name="Sedlacek I."/>
        </authorList>
    </citation>
    <scope>NUCLEOTIDE SEQUENCE</scope>
    <source>
        <strain evidence="1">CCM 8778</strain>
    </source>
</reference>
<organism evidence="2 3">
    <name type="scientific">Pseudomonas fluvialis</name>
    <dbReference type="NCBI Taxonomy" id="1793966"/>
    <lineage>
        <taxon>Bacteria</taxon>
        <taxon>Pseudomonadati</taxon>
        <taxon>Pseudomonadota</taxon>
        <taxon>Gammaproteobacteria</taxon>
        <taxon>Pseudomonadales</taxon>
        <taxon>Pseudomonadaceae</taxon>
        <taxon>Pseudomonas</taxon>
    </lineage>
</organism>
<dbReference type="EMBL" id="PIYS01000005">
    <property type="protein sequence ID" value="PKF72074.1"/>
    <property type="molecule type" value="Genomic_DNA"/>
</dbReference>
<dbReference type="AlphaFoldDB" id="A0A2I0CSG4"/>
<dbReference type="Proteomes" id="UP000655550">
    <property type="component" value="Unassembled WGS sequence"/>
</dbReference>
<keyword evidence="4" id="KW-1185">Reference proteome</keyword>
<reference evidence="3" key="3">
    <citation type="submission" date="2017-12" db="EMBL/GenBank/DDBJ databases">
        <authorList>
            <person name="Yu X.-Y."/>
        </authorList>
    </citation>
    <scope>NUCLEOTIDE SEQUENCE [LARGE SCALE GENOMIC DNA]</scope>
    <source>
        <strain evidence="3">ZYSR67-Z</strain>
    </source>
</reference>
<gene>
    <name evidence="2" type="ORF">CW360_04545</name>
    <name evidence="1" type="ORF">GCM10007363_15490</name>
</gene>
<dbReference type="EMBL" id="BMDE01000004">
    <property type="protein sequence ID" value="GGH92672.1"/>
    <property type="molecule type" value="Genomic_DNA"/>
</dbReference>
<name>A0A2I0CSG4_9PSED</name>
<evidence type="ECO:0000313" key="3">
    <source>
        <dbReference type="Proteomes" id="UP000242861"/>
    </source>
</evidence>